<dbReference type="Proteomes" id="UP001190700">
    <property type="component" value="Unassembled WGS sequence"/>
</dbReference>
<comment type="similarity">
    <text evidence="2">Belongs to the glycosyltransferase 29 family.</text>
</comment>
<keyword evidence="5" id="KW-0812">Transmembrane</keyword>
<keyword evidence="10" id="KW-1015">Disulfide bond</keyword>
<keyword evidence="6" id="KW-0735">Signal-anchor</keyword>
<comment type="catalytic activity">
    <reaction evidence="12">
        <text>a beta-D-galactoside + CMP-N-acetyl-beta-neuraminate = an N-acetyl-alpha-neuraminyl-(2-&gt;6)-beta-D-galactosyl derivative + CMP + H(+)</text>
        <dbReference type="Rhea" id="RHEA:52104"/>
        <dbReference type="ChEBI" id="CHEBI:15378"/>
        <dbReference type="ChEBI" id="CHEBI:28034"/>
        <dbReference type="ChEBI" id="CHEBI:57812"/>
        <dbReference type="ChEBI" id="CHEBI:60377"/>
        <dbReference type="ChEBI" id="CHEBI:136398"/>
        <dbReference type="EC" id="2.4.3.1"/>
    </reaction>
</comment>
<dbReference type="AlphaFoldDB" id="A0AAE0FJM4"/>
<evidence type="ECO:0000256" key="3">
    <source>
        <dbReference type="ARBA" id="ARBA00022676"/>
    </source>
</evidence>
<comment type="subcellular location">
    <subcellularLocation>
        <location evidence="1">Golgi apparatus</location>
        <location evidence="1">Golgi stack membrane</location>
        <topology evidence="1">Single-pass type II membrane protein</topology>
    </subcellularLocation>
</comment>
<evidence type="ECO:0000256" key="7">
    <source>
        <dbReference type="ARBA" id="ARBA00022989"/>
    </source>
</evidence>
<keyword evidence="3" id="KW-0328">Glycosyltransferase</keyword>
<evidence type="ECO:0000313" key="14">
    <source>
        <dbReference type="EMBL" id="KAK3261052.1"/>
    </source>
</evidence>
<comment type="caution">
    <text evidence="14">The sequence shown here is derived from an EMBL/GenBank/DDBJ whole genome shotgun (WGS) entry which is preliminary data.</text>
</comment>
<evidence type="ECO:0000256" key="8">
    <source>
        <dbReference type="ARBA" id="ARBA00023034"/>
    </source>
</evidence>
<evidence type="ECO:0000256" key="12">
    <source>
        <dbReference type="ARBA" id="ARBA00034249"/>
    </source>
</evidence>
<keyword evidence="9" id="KW-0472">Membrane</keyword>
<evidence type="ECO:0000256" key="1">
    <source>
        <dbReference type="ARBA" id="ARBA00004447"/>
    </source>
</evidence>
<dbReference type="PANTHER" id="PTHR46059">
    <property type="entry name" value="BETA-GALACTOSIDE ALPHA-2,6-SIALYLTRANSFERASE"/>
    <property type="match status" value="1"/>
</dbReference>
<dbReference type="InterPro" id="IPR038578">
    <property type="entry name" value="GT29-like_sf"/>
</dbReference>
<keyword evidence="7" id="KW-1133">Transmembrane helix</keyword>
<keyword evidence="4" id="KW-0808">Transferase</keyword>
<evidence type="ECO:0000256" key="2">
    <source>
        <dbReference type="ARBA" id="ARBA00006003"/>
    </source>
</evidence>
<name>A0AAE0FJM4_9CHLO</name>
<reference evidence="14 15" key="1">
    <citation type="journal article" date="2015" name="Genome Biol. Evol.">
        <title>Comparative Genomics of a Bacterivorous Green Alga Reveals Evolutionary Causalities and Consequences of Phago-Mixotrophic Mode of Nutrition.</title>
        <authorList>
            <person name="Burns J.A."/>
            <person name="Paasch A."/>
            <person name="Narechania A."/>
            <person name="Kim E."/>
        </authorList>
    </citation>
    <scope>NUCLEOTIDE SEQUENCE [LARGE SCALE GENOMIC DNA]</scope>
    <source>
        <strain evidence="14 15">PLY_AMNH</strain>
    </source>
</reference>
<proteinExistence type="inferred from homology"/>
<gene>
    <name evidence="14" type="ORF">CYMTET_30027</name>
</gene>
<dbReference type="GO" id="GO:0032580">
    <property type="term" value="C:Golgi cisterna membrane"/>
    <property type="evidence" value="ECO:0007669"/>
    <property type="project" value="UniProtKB-SubCell"/>
</dbReference>
<keyword evidence="11" id="KW-0325">Glycoprotein</keyword>
<evidence type="ECO:0000256" key="5">
    <source>
        <dbReference type="ARBA" id="ARBA00022692"/>
    </source>
</evidence>
<dbReference type="GO" id="GO:0097503">
    <property type="term" value="P:sialylation"/>
    <property type="evidence" value="ECO:0007669"/>
    <property type="project" value="TreeGrafter"/>
</dbReference>
<evidence type="ECO:0000256" key="13">
    <source>
        <dbReference type="ARBA" id="ARBA00034329"/>
    </source>
</evidence>
<evidence type="ECO:0000256" key="11">
    <source>
        <dbReference type="ARBA" id="ARBA00023180"/>
    </source>
</evidence>
<sequence>MGVHVRKQPLYWFSGTAFLLFTTLSCNATNNLDVLDLEGDIGGMELALAQKEAQIAMLKSELSRRGVALHKGQTYTVPAKAETEDAVESTLGMTCRTTKQCWGTQVCLNGRCECPVLYAGEECKQHILLQPDVIKCATGWHHPRFTGEYAPKYAATPTIQKESNIKRKTWKTKDLNELADFSSCAVVGSSGSLLKRNFGKEIDAHTAVFRFNDAPVEGYEKKVGSKTTLRIQNLDFCGKTLRNKELCYAYSSFDRECPNWDGWIDAVPAIRYMSEQKDAKGDKDKAPKVIPKAPKCTPLEPSHRASKYIYWYWRMNKLSEISDPACTPKCLAKLSAGYFGVLLAANICGKVNVYGFGKNSTNEESHYFKKSIVWERKEWSLRHHWMFERECIRVLRQGQVPNLNVN</sequence>
<organism evidence="14 15">
    <name type="scientific">Cymbomonas tetramitiformis</name>
    <dbReference type="NCBI Taxonomy" id="36881"/>
    <lineage>
        <taxon>Eukaryota</taxon>
        <taxon>Viridiplantae</taxon>
        <taxon>Chlorophyta</taxon>
        <taxon>Pyramimonadophyceae</taxon>
        <taxon>Pyramimonadales</taxon>
        <taxon>Pyramimonadaceae</taxon>
        <taxon>Cymbomonas</taxon>
    </lineage>
</organism>
<dbReference type="Gene3D" id="3.90.1480.20">
    <property type="entry name" value="Glycosyl transferase family 29"/>
    <property type="match status" value="1"/>
</dbReference>
<dbReference type="CDD" id="cd19952">
    <property type="entry name" value="GT29"/>
    <property type="match status" value="1"/>
</dbReference>
<accession>A0AAE0FJM4</accession>
<keyword evidence="15" id="KW-1185">Reference proteome</keyword>
<evidence type="ECO:0000256" key="10">
    <source>
        <dbReference type="ARBA" id="ARBA00023157"/>
    </source>
</evidence>
<dbReference type="EMBL" id="LGRX02017192">
    <property type="protein sequence ID" value="KAK3261052.1"/>
    <property type="molecule type" value="Genomic_DNA"/>
</dbReference>
<evidence type="ECO:0000256" key="9">
    <source>
        <dbReference type="ARBA" id="ARBA00023136"/>
    </source>
</evidence>
<dbReference type="PANTHER" id="PTHR46059:SF1">
    <property type="entry name" value="BETA-GALACTOSIDE ALPHA-2,6-SIALYLTRANSFERASE"/>
    <property type="match status" value="1"/>
</dbReference>
<keyword evidence="8" id="KW-0333">Golgi apparatus</keyword>
<evidence type="ECO:0000256" key="6">
    <source>
        <dbReference type="ARBA" id="ARBA00022968"/>
    </source>
</evidence>
<evidence type="ECO:0000256" key="4">
    <source>
        <dbReference type="ARBA" id="ARBA00022679"/>
    </source>
</evidence>
<protein>
    <recommendedName>
        <fullName evidence="13">beta-galactoside alpha-(2,6)-sialyltransferase</fullName>
        <ecNumber evidence="13">2.4.3.1</ecNumber>
    </recommendedName>
</protein>
<dbReference type="InterPro" id="IPR001675">
    <property type="entry name" value="Glyco_trans_29"/>
</dbReference>
<dbReference type="GO" id="GO:0003835">
    <property type="term" value="F:beta-galactoside alpha-2,6-sialyltransferase activity"/>
    <property type="evidence" value="ECO:0007669"/>
    <property type="project" value="UniProtKB-EC"/>
</dbReference>
<dbReference type="EC" id="2.4.3.1" evidence="13"/>
<evidence type="ECO:0000313" key="15">
    <source>
        <dbReference type="Proteomes" id="UP001190700"/>
    </source>
</evidence>
<dbReference type="PROSITE" id="PS51257">
    <property type="entry name" value="PROKAR_LIPOPROTEIN"/>
    <property type="match status" value="1"/>
</dbReference>
<dbReference type="Pfam" id="PF00777">
    <property type="entry name" value="Glyco_transf_29"/>
    <property type="match status" value="2"/>
</dbReference>